<sequence length="267" mass="28617">MKASSILASLFFGSLALAAPVDRRALVTKTETVLETQIIFVTVWEDQVPTAAPTFTPGLFYEERPKSEPAITSTKEKSSSASPMPTPTPAPVYTPETPKEQPAYTPAPEPSPEPQPEPQPEPEPEPEQPAPQPAPEQPKYVPADPAPAPPANPPTNGGNMRQGKMTVYDTHNADGACGRKLSDVGYTAAIPASQWGDDIWGSPDNINGNAWCGQKIKITYNGKTIDATVQDKCPGCDPNQVDVTRAAWNDVTNNEPQGKVDVSWTMA</sequence>
<feature type="compositionally biased region" description="Pro residues" evidence="2">
    <location>
        <begin position="105"/>
        <end position="119"/>
    </location>
</feature>
<evidence type="ECO:0000256" key="3">
    <source>
        <dbReference type="SAM" id="SignalP"/>
    </source>
</evidence>
<dbReference type="Gene3D" id="2.40.40.10">
    <property type="entry name" value="RlpA-like domain"/>
    <property type="match status" value="1"/>
</dbReference>
<reference evidence="4" key="1">
    <citation type="journal article" date="2020" name="Stud. Mycol.">
        <title>101 Dothideomycetes genomes: a test case for predicting lifestyles and emergence of pathogens.</title>
        <authorList>
            <person name="Haridas S."/>
            <person name="Albert R."/>
            <person name="Binder M."/>
            <person name="Bloem J."/>
            <person name="Labutti K."/>
            <person name="Salamov A."/>
            <person name="Andreopoulos B."/>
            <person name="Baker S."/>
            <person name="Barry K."/>
            <person name="Bills G."/>
            <person name="Bluhm B."/>
            <person name="Cannon C."/>
            <person name="Castanera R."/>
            <person name="Culley D."/>
            <person name="Daum C."/>
            <person name="Ezra D."/>
            <person name="Gonzalez J."/>
            <person name="Henrissat B."/>
            <person name="Kuo A."/>
            <person name="Liang C."/>
            <person name="Lipzen A."/>
            <person name="Lutzoni F."/>
            <person name="Magnuson J."/>
            <person name="Mondo S."/>
            <person name="Nolan M."/>
            <person name="Ohm R."/>
            <person name="Pangilinan J."/>
            <person name="Park H.-J."/>
            <person name="Ramirez L."/>
            <person name="Alfaro M."/>
            <person name="Sun H."/>
            <person name="Tritt A."/>
            <person name="Yoshinaga Y."/>
            <person name="Zwiers L.-H."/>
            <person name="Turgeon B."/>
            <person name="Goodwin S."/>
            <person name="Spatafora J."/>
            <person name="Crous P."/>
            <person name="Grigoriev I."/>
        </authorList>
    </citation>
    <scope>NUCLEOTIDE SEQUENCE</scope>
    <source>
        <strain evidence="4">CBS 119925</strain>
    </source>
</reference>
<dbReference type="InterPro" id="IPR051477">
    <property type="entry name" value="Expansin_CellWall"/>
</dbReference>
<dbReference type="EMBL" id="MU006607">
    <property type="protein sequence ID" value="KAF2742540.1"/>
    <property type="molecule type" value="Genomic_DNA"/>
</dbReference>
<dbReference type="Proteomes" id="UP000799440">
    <property type="component" value="Unassembled WGS sequence"/>
</dbReference>
<keyword evidence="5" id="KW-1185">Reference proteome</keyword>
<protein>
    <recommendedName>
        <fullName evidence="6">RlpA-like protein double-psi beta-barrel domain-containing protein</fullName>
    </recommendedName>
</protein>
<feature type="compositionally biased region" description="Pro residues" evidence="2">
    <location>
        <begin position="144"/>
        <end position="153"/>
    </location>
</feature>
<name>A0A6A6UYS1_9PLEO</name>
<keyword evidence="1 3" id="KW-0732">Signal</keyword>
<feature type="signal peptide" evidence="3">
    <location>
        <begin position="1"/>
        <end position="18"/>
    </location>
</feature>
<organism evidence="4 5">
    <name type="scientific">Sporormia fimetaria CBS 119925</name>
    <dbReference type="NCBI Taxonomy" id="1340428"/>
    <lineage>
        <taxon>Eukaryota</taxon>
        <taxon>Fungi</taxon>
        <taxon>Dikarya</taxon>
        <taxon>Ascomycota</taxon>
        <taxon>Pezizomycotina</taxon>
        <taxon>Dothideomycetes</taxon>
        <taxon>Pleosporomycetidae</taxon>
        <taxon>Pleosporales</taxon>
        <taxon>Sporormiaceae</taxon>
        <taxon>Sporormia</taxon>
    </lineage>
</organism>
<gene>
    <name evidence="4" type="ORF">M011DRAFT_472131</name>
</gene>
<proteinExistence type="predicted"/>
<dbReference type="InterPro" id="IPR036908">
    <property type="entry name" value="RlpA-like_sf"/>
</dbReference>
<feature type="region of interest" description="Disordered" evidence="2">
    <location>
        <begin position="55"/>
        <end position="164"/>
    </location>
</feature>
<accession>A0A6A6UYS1</accession>
<dbReference type="SUPFAM" id="SSF50685">
    <property type="entry name" value="Barwin-like endoglucanases"/>
    <property type="match status" value="1"/>
</dbReference>
<dbReference type="PANTHER" id="PTHR31836:SF28">
    <property type="entry name" value="SRCR DOMAIN-CONTAINING PROTEIN-RELATED"/>
    <property type="match status" value="1"/>
</dbReference>
<evidence type="ECO:0000313" key="5">
    <source>
        <dbReference type="Proteomes" id="UP000799440"/>
    </source>
</evidence>
<dbReference type="AlphaFoldDB" id="A0A6A6UYS1"/>
<evidence type="ECO:0000313" key="4">
    <source>
        <dbReference type="EMBL" id="KAF2742540.1"/>
    </source>
</evidence>
<evidence type="ECO:0000256" key="1">
    <source>
        <dbReference type="ARBA" id="ARBA00022729"/>
    </source>
</evidence>
<evidence type="ECO:0008006" key="6">
    <source>
        <dbReference type="Google" id="ProtNLM"/>
    </source>
</evidence>
<feature type="compositionally biased region" description="Pro residues" evidence="2">
    <location>
        <begin position="127"/>
        <end position="136"/>
    </location>
</feature>
<dbReference type="CDD" id="cd22191">
    <property type="entry name" value="DPBB_RlpA_EXP_N-like"/>
    <property type="match status" value="1"/>
</dbReference>
<dbReference type="PANTHER" id="PTHR31836">
    <property type="match status" value="1"/>
</dbReference>
<evidence type="ECO:0000256" key="2">
    <source>
        <dbReference type="SAM" id="MobiDB-lite"/>
    </source>
</evidence>
<dbReference type="OrthoDB" id="406505at2759"/>
<feature type="chain" id="PRO_5025422757" description="RlpA-like protein double-psi beta-barrel domain-containing protein" evidence="3">
    <location>
        <begin position="19"/>
        <end position="267"/>
    </location>
</feature>